<comment type="subcellular location">
    <subcellularLocation>
        <location evidence="1">Cell membrane</location>
        <topology evidence="1">Multi-pass membrane protein</topology>
    </subcellularLocation>
</comment>
<evidence type="ECO:0000313" key="9">
    <source>
        <dbReference type="Proteomes" id="UP000197361"/>
    </source>
</evidence>
<feature type="transmembrane region" description="Helical" evidence="6">
    <location>
        <begin position="200"/>
        <end position="220"/>
    </location>
</feature>
<feature type="transmembrane region" description="Helical" evidence="6">
    <location>
        <begin position="82"/>
        <end position="102"/>
    </location>
</feature>
<dbReference type="Pfam" id="PF00892">
    <property type="entry name" value="EamA"/>
    <property type="match status" value="2"/>
</dbReference>
<keyword evidence="9" id="KW-1185">Reference proteome</keyword>
<feature type="transmembrane region" description="Helical" evidence="6">
    <location>
        <begin position="263"/>
        <end position="282"/>
    </location>
</feature>
<organism evidence="8 9">
    <name type="scientific">Sphingopyxis bauzanensis</name>
    <dbReference type="NCBI Taxonomy" id="651663"/>
    <lineage>
        <taxon>Bacteria</taxon>
        <taxon>Pseudomonadati</taxon>
        <taxon>Pseudomonadota</taxon>
        <taxon>Alphaproteobacteria</taxon>
        <taxon>Sphingomonadales</taxon>
        <taxon>Sphingomonadaceae</taxon>
        <taxon>Sphingopyxis</taxon>
    </lineage>
</organism>
<feature type="transmembrane region" description="Helical" evidence="6">
    <location>
        <begin position="288"/>
        <end position="304"/>
    </location>
</feature>
<reference evidence="8 9" key="1">
    <citation type="journal article" date="2010" name="Int. J. Syst. Evol. Microbiol.">
        <title>Sphingopyxis bauzanensis sp. nov., a psychrophilic bacterium isolated from soil.</title>
        <authorList>
            <person name="Zhang D.C."/>
            <person name="Liu H.C."/>
            <person name="Xin Y.H."/>
            <person name="Zhou Y.G."/>
            <person name="Schinner F."/>
            <person name="Margesin R."/>
        </authorList>
    </citation>
    <scope>NUCLEOTIDE SEQUENCE [LARGE SCALE GENOMIC DNA]</scope>
    <source>
        <strain evidence="8 9">DSM 22271</strain>
    </source>
</reference>
<evidence type="ECO:0000256" key="6">
    <source>
        <dbReference type="SAM" id="Phobius"/>
    </source>
</evidence>
<feature type="transmembrane region" description="Helical" evidence="6">
    <location>
        <begin position="168"/>
        <end position="188"/>
    </location>
</feature>
<dbReference type="EMBL" id="NISK01000006">
    <property type="protein sequence ID" value="OWQ92802.1"/>
    <property type="molecule type" value="Genomic_DNA"/>
</dbReference>
<accession>A0A246JJN4</accession>
<dbReference type="RefSeq" id="WP_088443902.1">
    <property type="nucleotide sequence ID" value="NZ_BMMC01000027.1"/>
</dbReference>
<name>A0A246JJN4_9SPHN</name>
<dbReference type="PANTHER" id="PTHR42920:SF11">
    <property type="entry name" value="INNER MEMBRANE PROTEIN YTFF"/>
    <property type="match status" value="1"/>
</dbReference>
<comment type="caution">
    <text evidence="8">The sequence shown here is derived from an EMBL/GenBank/DDBJ whole genome shotgun (WGS) entry which is preliminary data.</text>
</comment>
<dbReference type="Proteomes" id="UP000197361">
    <property type="component" value="Unassembled WGS sequence"/>
</dbReference>
<dbReference type="AlphaFoldDB" id="A0A246JJN4"/>
<feature type="domain" description="EamA" evidence="7">
    <location>
        <begin position="24"/>
        <end position="155"/>
    </location>
</feature>
<keyword evidence="5 6" id="KW-0472">Membrane</keyword>
<proteinExistence type="predicted"/>
<feature type="transmembrane region" description="Helical" evidence="6">
    <location>
        <begin position="139"/>
        <end position="156"/>
    </location>
</feature>
<dbReference type="PANTHER" id="PTHR42920">
    <property type="entry name" value="OS03G0707200 PROTEIN-RELATED"/>
    <property type="match status" value="1"/>
</dbReference>
<gene>
    <name evidence="8" type="ORF">CDQ92_19440</name>
</gene>
<evidence type="ECO:0000256" key="1">
    <source>
        <dbReference type="ARBA" id="ARBA00004651"/>
    </source>
</evidence>
<feature type="transmembrane region" description="Helical" evidence="6">
    <location>
        <begin position="232"/>
        <end position="251"/>
    </location>
</feature>
<dbReference type="InterPro" id="IPR000620">
    <property type="entry name" value="EamA_dom"/>
</dbReference>
<feature type="domain" description="EamA" evidence="7">
    <location>
        <begin position="170"/>
        <end position="304"/>
    </location>
</feature>
<keyword evidence="2" id="KW-1003">Cell membrane</keyword>
<dbReference type="OrthoDB" id="9806889at2"/>
<evidence type="ECO:0000313" key="8">
    <source>
        <dbReference type="EMBL" id="OWQ92802.1"/>
    </source>
</evidence>
<evidence type="ECO:0000256" key="3">
    <source>
        <dbReference type="ARBA" id="ARBA00022692"/>
    </source>
</evidence>
<dbReference type="InterPro" id="IPR037185">
    <property type="entry name" value="EmrE-like"/>
</dbReference>
<keyword evidence="4 6" id="KW-1133">Transmembrane helix</keyword>
<dbReference type="GO" id="GO:0005886">
    <property type="term" value="C:plasma membrane"/>
    <property type="evidence" value="ECO:0007669"/>
    <property type="project" value="UniProtKB-SubCell"/>
</dbReference>
<evidence type="ECO:0000256" key="5">
    <source>
        <dbReference type="ARBA" id="ARBA00023136"/>
    </source>
</evidence>
<evidence type="ECO:0000256" key="2">
    <source>
        <dbReference type="ARBA" id="ARBA00022475"/>
    </source>
</evidence>
<sequence length="306" mass="33354">MSTLVRRFSAWREVRAAVWSSPTLLLCLASFFWALNPIVGRAARDLISPLSLAFWRWVVAFLFVLPFAWRHIKNDRQTLRESWPGLVLLGFFGVGLFSYLVYSALQYTTATNSLMLQAIMPIMTMVIPAVVFGERLRPLLALGAGLSFAGVVWIVTKGHPFALQLSALNRGDLLAVTAVFLYSAYATFLRKAPAVHHLTLLAILFAIGAASLAIPYFTMLASKGLSLPPAEVVAAVLYVGIFPSLAAYGLFNRSVVLIGSVRAGVYMNLPTVFGVGLAIPLLGEYLSSYHFVGAIMIIAAIAISRR</sequence>
<evidence type="ECO:0000256" key="4">
    <source>
        <dbReference type="ARBA" id="ARBA00022989"/>
    </source>
</evidence>
<feature type="transmembrane region" description="Helical" evidence="6">
    <location>
        <begin position="52"/>
        <end position="70"/>
    </location>
</feature>
<feature type="transmembrane region" description="Helical" evidence="6">
    <location>
        <begin position="114"/>
        <end position="132"/>
    </location>
</feature>
<dbReference type="SUPFAM" id="SSF103481">
    <property type="entry name" value="Multidrug resistance efflux transporter EmrE"/>
    <property type="match status" value="2"/>
</dbReference>
<protein>
    <submittedName>
        <fullName evidence="8">Permease</fullName>
    </submittedName>
</protein>
<keyword evidence="3 6" id="KW-0812">Transmembrane</keyword>
<dbReference type="InterPro" id="IPR051258">
    <property type="entry name" value="Diverse_Substrate_Transporter"/>
</dbReference>
<evidence type="ECO:0000259" key="7">
    <source>
        <dbReference type="Pfam" id="PF00892"/>
    </source>
</evidence>